<dbReference type="InterPro" id="IPR056459">
    <property type="entry name" value="TPR_DOP1"/>
</dbReference>
<dbReference type="PANTHER" id="PTHR14042">
    <property type="entry name" value="DOPEY-RELATED"/>
    <property type="match status" value="1"/>
</dbReference>
<dbReference type="GO" id="GO:0005768">
    <property type="term" value="C:endosome"/>
    <property type="evidence" value="ECO:0007669"/>
    <property type="project" value="TreeGrafter"/>
</dbReference>
<sequence length="780" mass="88762">MLDRPINPNDVESNLCLKIASIDISIDIFRSINLKISQQQRQQQAKCCTTTKSVKCALKKCKIQKTILRCLRSTLRNSEKNDDYASRNINGNLHPQPNLALRTLQHSLLQILEKILEFEFVTKYLMDEDQQNRSINSTPINQAAERCLIYEQDMILEDNLLEECIEDGDEEEDYSTIQSKLFRSIIDNCLQSRNFYSHGIFLKFLYDILPYAQDFLPYLVQSACKRIRYNLELCFSQRIQNSNDPFPPDYGIDLLKYLCLIGHFCLTVDLNASAATPIDATSTNQFRAMSSFSNTSATSASFSLNQNRPNNFLNTASSVILNPSDIFTNVFKAFNLTESSANRSPNKKDESFLMNQHSFIMARQQIFAHLSELLSTLCDIRSFLKTSQEINTLGKHENFYNIDCKQDDVAEFVLSIECLSAEKIFDGASKILQHPLKSVSSIDKDTVPFELSLCELVYACSKVLQQNSLSKNNNKQKAITWSILQRFLQESLQSCQAPMSKLNLFKLFCDFVEEEKDEDNNSRKINYRKELQELCIQFLDCLLEIVSFQLAQPTWLKRTLILKETDHTSMMSSSSSFNELAAEIYDDKISASGSSAVAGAVTNSLSASLSVLTTQAEAPAGGVVSGSSKRDVLSSVCALNLMADRLPNLVDSIFKSDDKDKLQLLAEKLWSNGVYPFLKSHSRKNAQNFGACSRLLAKLSQFPLIRNIWRKSAIDLLCDQQFFFIDNTYQATSIESWLIIVDNLMSQDRNSFREFLCQLAHRIKILQANPYFNEPELKYL</sequence>
<dbReference type="GO" id="GO:0005829">
    <property type="term" value="C:cytosol"/>
    <property type="evidence" value="ECO:0007669"/>
    <property type="project" value="GOC"/>
</dbReference>
<keyword evidence="2" id="KW-1185">Reference proteome</keyword>
<dbReference type="AlphaFoldDB" id="A0A915J9K4"/>
<protein>
    <recommendedName>
        <fullName evidence="1">DOP1-like TPR domain-containing protein</fullName>
    </recommendedName>
</protein>
<dbReference type="Pfam" id="PF24601">
    <property type="entry name" value="TPR_DOP1"/>
    <property type="match status" value="1"/>
</dbReference>
<dbReference type="InterPro" id="IPR040314">
    <property type="entry name" value="DOP1"/>
</dbReference>
<evidence type="ECO:0000259" key="1">
    <source>
        <dbReference type="Pfam" id="PF24601"/>
    </source>
</evidence>
<feature type="domain" description="DOP1-like TPR" evidence="1">
    <location>
        <begin position="7"/>
        <end position="266"/>
    </location>
</feature>
<dbReference type="GO" id="GO:0006895">
    <property type="term" value="P:Golgi to endosome transport"/>
    <property type="evidence" value="ECO:0007669"/>
    <property type="project" value="InterPro"/>
</dbReference>
<dbReference type="WBParaSite" id="nRc.2.0.1.t23168-RA">
    <property type="protein sequence ID" value="nRc.2.0.1.t23168-RA"/>
    <property type="gene ID" value="nRc.2.0.1.g23168"/>
</dbReference>
<dbReference type="Proteomes" id="UP000887565">
    <property type="component" value="Unplaced"/>
</dbReference>
<accession>A0A915J9K4</accession>
<name>A0A915J9K4_ROMCU</name>
<organism evidence="2 3">
    <name type="scientific">Romanomermis culicivorax</name>
    <name type="common">Nematode worm</name>
    <dbReference type="NCBI Taxonomy" id="13658"/>
    <lineage>
        <taxon>Eukaryota</taxon>
        <taxon>Metazoa</taxon>
        <taxon>Ecdysozoa</taxon>
        <taxon>Nematoda</taxon>
        <taxon>Enoplea</taxon>
        <taxon>Dorylaimia</taxon>
        <taxon>Mermithida</taxon>
        <taxon>Mermithoidea</taxon>
        <taxon>Mermithidae</taxon>
        <taxon>Romanomermis</taxon>
    </lineage>
</organism>
<evidence type="ECO:0000313" key="3">
    <source>
        <dbReference type="WBParaSite" id="nRc.2.0.1.t23168-RA"/>
    </source>
</evidence>
<reference evidence="3" key="1">
    <citation type="submission" date="2022-11" db="UniProtKB">
        <authorList>
            <consortium name="WormBaseParasite"/>
        </authorList>
    </citation>
    <scope>IDENTIFICATION</scope>
</reference>
<dbReference type="GO" id="GO:0005802">
    <property type="term" value="C:trans-Golgi network"/>
    <property type="evidence" value="ECO:0007669"/>
    <property type="project" value="TreeGrafter"/>
</dbReference>
<dbReference type="PANTHER" id="PTHR14042:SF24">
    <property type="entry name" value="PROTEIN DOPEY-1 HOMOLOG"/>
    <property type="match status" value="1"/>
</dbReference>
<proteinExistence type="predicted"/>
<evidence type="ECO:0000313" key="2">
    <source>
        <dbReference type="Proteomes" id="UP000887565"/>
    </source>
</evidence>